<dbReference type="Proteomes" id="UP000434957">
    <property type="component" value="Unassembled WGS sequence"/>
</dbReference>
<keyword evidence="1" id="KW-0732">Signal</keyword>
<reference evidence="5 7" key="1">
    <citation type="submission" date="2018-09" db="EMBL/GenBank/DDBJ databases">
        <title>Genomic investigation of the strawberry pathogen Phytophthora fragariae indicates pathogenicity is determined by transcriptional variation in three key races.</title>
        <authorList>
            <person name="Adams T.M."/>
            <person name="Armitage A.D."/>
            <person name="Sobczyk M.K."/>
            <person name="Bates H.J."/>
            <person name="Dunwell J.M."/>
            <person name="Nellist C.F."/>
            <person name="Harrison R.J."/>
        </authorList>
    </citation>
    <scope>NUCLEOTIDE SEQUENCE [LARGE SCALE GENOMIC DNA]</scope>
    <source>
        <strain evidence="2 5">SCRP249</strain>
        <strain evidence="3 7">SCRP324</strain>
        <strain evidence="4 6">SCRP333</strain>
    </source>
</reference>
<dbReference type="Proteomes" id="UP000435112">
    <property type="component" value="Unassembled WGS sequence"/>
</dbReference>
<feature type="chain" id="PRO_5036164190" description="RxLR effector protein" evidence="1">
    <location>
        <begin position="23"/>
        <end position="54"/>
    </location>
</feature>
<dbReference type="Proteomes" id="UP000429607">
    <property type="component" value="Unassembled WGS sequence"/>
</dbReference>
<feature type="signal peptide" evidence="1">
    <location>
        <begin position="1"/>
        <end position="22"/>
    </location>
</feature>
<name>A0A6A3HPG5_9STRA</name>
<evidence type="ECO:0000313" key="5">
    <source>
        <dbReference type="Proteomes" id="UP000429607"/>
    </source>
</evidence>
<evidence type="ECO:0000313" key="3">
    <source>
        <dbReference type="EMBL" id="KAE8988124.1"/>
    </source>
</evidence>
<dbReference type="EMBL" id="QXFT01001339">
    <property type="protein sequence ID" value="KAE9321417.1"/>
    <property type="molecule type" value="Genomic_DNA"/>
</dbReference>
<dbReference type="AlphaFoldDB" id="A0A6A3HPG5"/>
<evidence type="ECO:0000256" key="1">
    <source>
        <dbReference type="SAM" id="SignalP"/>
    </source>
</evidence>
<proteinExistence type="predicted"/>
<dbReference type="EMBL" id="QXFU01002266">
    <property type="protein sequence ID" value="KAE8988124.1"/>
    <property type="molecule type" value="Genomic_DNA"/>
</dbReference>
<organism evidence="2 5">
    <name type="scientific">Phytophthora rubi</name>
    <dbReference type="NCBI Taxonomy" id="129364"/>
    <lineage>
        <taxon>Eukaryota</taxon>
        <taxon>Sar</taxon>
        <taxon>Stramenopiles</taxon>
        <taxon>Oomycota</taxon>
        <taxon>Peronosporomycetes</taxon>
        <taxon>Peronosporales</taxon>
        <taxon>Peronosporaceae</taxon>
        <taxon>Phytophthora</taxon>
    </lineage>
</organism>
<dbReference type="EMBL" id="QXFV01004232">
    <property type="protein sequence ID" value="KAE8970872.1"/>
    <property type="molecule type" value="Genomic_DNA"/>
</dbReference>
<evidence type="ECO:0000313" key="7">
    <source>
        <dbReference type="Proteomes" id="UP000435112"/>
    </source>
</evidence>
<evidence type="ECO:0000313" key="4">
    <source>
        <dbReference type="EMBL" id="KAE9321417.1"/>
    </source>
</evidence>
<accession>A0A6A3HPG5</accession>
<protein>
    <recommendedName>
        <fullName evidence="8">RxLR effector protein</fullName>
    </recommendedName>
</protein>
<evidence type="ECO:0000313" key="2">
    <source>
        <dbReference type="EMBL" id="KAE8970872.1"/>
    </source>
</evidence>
<sequence>MPTPILSVATLFLVTLYTELRCDISPLLSARRLRGEYVRAEPPRGYGARLRGRL</sequence>
<comment type="caution">
    <text evidence="2">The sequence shown here is derived from an EMBL/GenBank/DDBJ whole genome shotgun (WGS) entry which is preliminary data.</text>
</comment>
<evidence type="ECO:0000313" key="6">
    <source>
        <dbReference type="Proteomes" id="UP000434957"/>
    </source>
</evidence>
<gene>
    <name evidence="2" type="ORF">PR001_g27075</name>
    <name evidence="3" type="ORF">PR002_g21855</name>
    <name evidence="4" type="ORF">PR003_g17480</name>
</gene>
<keyword evidence="6" id="KW-1185">Reference proteome</keyword>
<evidence type="ECO:0008006" key="8">
    <source>
        <dbReference type="Google" id="ProtNLM"/>
    </source>
</evidence>